<feature type="transmembrane region" description="Helical" evidence="7">
    <location>
        <begin position="97"/>
        <end position="116"/>
    </location>
</feature>
<dbReference type="Pfam" id="PF16166">
    <property type="entry name" value="TIC20"/>
    <property type="match status" value="1"/>
</dbReference>
<dbReference type="PANTHER" id="PTHR33510:SF11">
    <property type="entry name" value="PROTEIN TIC 20-V, CHLOROPLASTIC"/>
    <property type="match status" value="1"/>
</dbReference>
<keyword evidence="6 7" id="KW-0472">Membrane</keyword>
<comment type="caution">
    <text evidence="7">Lacks conserved residue(s) required for the propagation of feature annotation.</text>
</comment>
<dbReference type="InterPro" id="IPR005691">
    <property type="entry name" value="Tic20"/>
</dbReference>
<evidence type="ECO:0000313" key="9">
    <source>
        <dbReference type="Proteomes" id="UP000326939"/>
    </source>
</evidence>
<feature type="transmembrane region" description="Helical" evidence="7">
    <location>
        <begin position="166"/>
        <end position="185"/>
    </location>
</feature>
<protein>
    <recommendedName>
        <fullName evidence="7">Protein TIC 20</fullName>
    </recommendedName>
</protein>
<evidence type="ECO:0000256" key="1">
    <source>
        <dbReference type="ARBA" id="ARBA00004478"/>
    </source>
</evidence>
<keyword evidence="5 7" id="KW-1133">Transmembrane helix</keyword>
<accession>A0A5N5N240</accession>
<comment type="similarity">
    <text evidence="2 7">Belongs to the Tic20 family.</text>
</comment>
<dbReference type="GO" id="GO:0009706">
    <property type="term" value="C:chloroplast inner membrane"/>
    <property type="evidence" value="ECO:0007669"/>
    <property type="project" value="UniProtKB-SubCell"/>
</dbReference>
<comment type="function">
    <text evidence="7">Involved in protein precursor import into chloroplasts.</text>
</comment>
<evidence type="ECO:0000256" key="2">
    <source>
        <dbReference type="ARBA" id="ARBA00009596"/>
    </source>
</evidence>
<evidence type="ECO:0000256" key="7">
    <source>
        <dbReference type="RuleBase" id="RU367003"/>
    </source>
</evidence>
<proteinExistence type="inferred from homology"/>
<comment type="subcellular location">
    <subcellularLocation>
        <location evidence="1">Plastid</location>
        <location evidence="1">Chloroplast inner membrane</location>
        <topology evidence="1">Multi-pass membrane protein</topology>
    </subcellularLocation>
    <subcellularLocation>
        <location evidence="7">Plastid</location>
        <location evidence="7">Chloroplast membrane</location>
        <topology evidence="7">Multi-pass membrane protein</topology>
    </subcellularLocation>
</comment>
<gene>
    <name evidence="8" type="ORF">DKX38_006542</name>
</gene>
<dbReference type="PANTHER" id="PTHR33510">
    <property type="entry name" value="PROTEIN TIC 20-II, CHLOROPLASTIC"/>
    <property type="match status" value="1"/>
</dbReference>
<evidence type="ECO:0000256" key="6">
    <source>
        <dbReference type="ARBA" id="ARBA00023136"/>
    </source>
</evidence>
<evidence type="ECO:0000256" key="3">
    <source>
        <dbReference type="ARBA" id="ARBA00022692"/>
    </source>
</evidence>
<dbReference type="AlphaFoldDB" id="A0A5N5N240"/>
<keyword evidence="7" id="KW-0150">Chloroplast</keyword>
<organism evidence="8 9">
    <name type="scientific">Salix brachista</name>
    <dbReference type="NCBI Taxonomy" id="2182728"/>
    <lineage>
        <taxon>Eukaryota</taxon>
        <taxon>Viridiplantae</taxon>
        <taxon>Streptophyta</taxon>
        <taxon>Embryophyta</taxon>
        <taxon>Tracheophyta</taxon>
        <taxon>Spermatophyta</taxon>
        <taxon>Magnoliopsida</taxon>
        <taxon>eudicotyledons</taxon>
        <taxon>Gunneridae</taxon>
        <taxon>Pentapetalae</taxon>
        <taxon>rosids</taxon>
        <taxon>fabids</taxon>
        <taxon>Malpighiales</taxon>
        <taxon>Salicaceae</taxon>
        <taxon>Saliceae</taxon>
        <taxon>Salix</taxon>
    </lineage>
</organism>
<comment type="caution">
    <text evidence="8">The sequence shown here is derived from an EMBL/GenBank/DDBJ whole genome shotgun (WGS) entry which is preliminary data.</text>
</comment>
<keyword evidence="3 7" id="KW-0812">Transmembrane</keyword>
<evidence type="ECO:0000256" key="5">
    <source>
        <dbReference type="ARBA" id="ARBA00022989"/>
    </source>
</evidence>
<name>A0A5N5N240_9ROSI</name>
<keyword evidence="4" id="KW-1001">Plastid inner membrane</keyword>
<keyword evidence="9" id="KW-1185">Reference proteome</keyword>
<keyword evidence="7" id="KW-0934">Plastid</keyword>
<sequence>MSTLLFPQTPLTLSQKPFLLSLRNPSFLPHTRKWIRPRGLILAKSNGNDSVDTTDRIISAVCYFYPFFDGVQYGKYVITQFPPIQALIQPLLPAIKVFKSFPLNGFLVFLTLYFVVVRNSNFSRYVRFNTMQAIVLDVLLIFPDLLERSFNPGDGLGLDLLMSLDSTVFLYLLVCLIYGSTSCLFGQIPRLPIVAEAADRQGWMDGCLVFHSITLGSGPFMFSNSRNMLTAIGCDTEVMAMKVEMTFGRSLFLLCTENVNMSMSDKNPCSFWICFQTSIPNCLELLAITVSSKYNYTNISDFNRCGVTFLKTNAPLIFQIVNSSPGSRAYFTCYIEIDEYKDPERYPCLGTCKNTIGNYKRYCPVSKYGDGKTGCQVFGIITIICGSCLVHFLKRQQKPLLPLSHPQPHRKEANGTV</sequence>
<dbReference type="Proteomes" id="UP000326939">
    <property type="component" value="Chromosome 4"/>
</dbReference>
<dbReference type="EMBL" id="VDCV01000004">
    <property type="protein sequence ID" value="KAB5561585.1"/>
    <property type="molecule type" value="Genomic_DNA"/>
</dbReference>
<reference evidence="9" key="1">
    <citation type="journal article" date="2019" name="Gigascience">
        <title>De novo genome assembly of the endangered Acer yangbiense, a plant species with extremely small populations endemic to Yunnan Province, China.</title>
        <authorList>
            <person name="Yang J."/>
            <person name="Wariss H.M."/>
            <person name="Tao L."/>
            <person name="Zhang R."/>
            <person name="Yun Q."/>
            <person name="Hollingsworth P."/>
            <person name="Dao Z."/>
            <person name="Luo G."/>
            <person name="Guo H."/>
            <person name="Ma Y."/>
            <person name="Sun W."/>
        </authorList>
    </citation>
    <scope>NUCLEOTIDE SEQUENCE [LARGE SCALE GENOMIC DNA]</scope>
    <source>
        <strain evidence="9">cv. br00</strain>
    </source>
</reference>
<evidence type="ECO:0000256" key="4">
    <source>
        <dbReference type="ARBA" id="ARBA00022780"/>
    </source>
</evidence>
<evidence type="ECO:0000313" key="8">
    <source>
        <dbReference type="EMBL" id="KAB5561585.1"/>
    </source>
</evidence>